<name>A0AAD5PBD4_9FUNG</name>
<feature type="compositionally biased region" description="Basic and acidic residues" evidence="1">
    <location>
        <begin position="61"/>
        <end position="71"/>
    </location>
</feature>
<evidence type="ECO:0000256" key="1">
    <source>
        <dbReference type="SAM" id="MobiDB-lite"/>
    </source>
</evidence>
<evidence type="ECO:0000313" key="2">
    <source>
        <dbReference type="EMBL" id="KAI9255047.1"/>
    </source>
</evidence>
<gene>
    <name evidence="2" type="ORF">BDA99DRAFT_517764</name>
</gene>
<feature type="region of interest" description="Disordered" evidence="1">
    <location>
        <begin position="53"/>
        <end position="96"/>
    </location>
</feature>
<feature type="compositionally biased region" description="Polar residues" evidence="1">
    <location>
        <begin position="72"/>
        <end position="90"/>
    </location>
</feature>
<comment type="caution">
    <text evidence="2">The sequence shown here is derived from an EMBL/GenBank/DDBJ whole genome shotgun (WGS) entry which is preliminary data.</text>
</comment>
<evidence type="ECO:0000313" key="3">
    <source>
        <dbReference type="Proteomes" id="UP001209540"/>
    </source>
</evidence>
<proteinExistence type="predicted"/>
<organism evidence="2 3">
    <name type="scientific">Phascolomyces articulosus</name>
    <dbReference type="NCBI Taxonomy" id="60185"/>
    <lineage>
        <taxon>Eukaryota</taxon>
        <taxon>Fungi</taxon>
        <taxon>Fungi incertae sedis</taxon>
        <taxon>Mucoromycota</taxon>
        <taxon>Mucoromycotina</taxon>
        <taxon>Mucoromycetes</taxon>
        <taxon>Mucorales</taxon>
        <taxon>Lichtheimiaceae</taxon>
        <taxon>Phascolomyces</taxon>
    </lineage>
</organism>
<accession>A0AAD5PBD4</accession>
<keyword evidence="3" id="KW-1185">Reference proteome</keyword>
<dbReference type="Proteomes" id="UP001209540">
    <property type="component" value="Unassembled WGS sequence"/>
</dbReference>
<reference evidence="2" key="2">
    <citation type="submission" date="2023-02" db="EMBL/GenBank/DDBJ databases">
        <authorList>
            <consortium name="DOE Joint Genome Institute"/>
            <person name="Mondo S.J."/>
            <person name="Chang Y."/>
            <person name="Wang Y."/>
            <person name="Ahrendt S."/>
            <person name="Andreopoulos W."/>
            <person name="Barry K."/>
            <person name="Beard J."/>
            <person name="Benny G.L."/>
            <person name="Blankenship S."/>
            <person name="Bonito G."/>
            <person name="Cuomo C."/>
            <person name="Desiro A."/>
            <person name="Gervers K.A."/>
            <person name="Hundley H."/>
            <person name="Kuo A."/>
            <person name="LaButti K."/>
            <person name="Lang B.F."/>
            <person name="Lipzen A."/>
            <person name="O'Donnell K."/>
            <person name="Pangilinan J."/>
            <person name="Reynolds N."/>
            <person name="Sandor L."/>
            <person name="Smith M.W."/>
            <person name="Tsang A."/>
            <person name="Grigoriev I.V."/>
            <person name="Stajich J.E."/>
            <person name="Spatafora J.W."/>
        </authorList>
    </citation>
    <scope>NUCLEOTIDE SEQUENCE</scope>
    <source>
        <strain evidence="2">RSA 2281</strain>
    </source>
</reference>
<dbReference type="AlphaFoldDB" id="A0AAD5PBD4"/>
<sequence length="157" mass="18001">MQFLLQQLGNAQSHIEDLQSRLQLMESVYKAYYMDDEIFQKLHQAHSDEHMFNNGNINKYGDTRPNNEDSKSTNSDISVSTLDTSRSSNDTPRHSTRTITSFFNRIFNQTSRCPNNSNINNNNGGKEQLFDNGILLIRQHQSGTASNQRLLTKNDDN</sequence>
<reference evidence="2" key="1">
    <citation type="journal article" date="2022" name="IScience">
        <title>Evolution of zygomycete secretomes and the origins of terrestrial fungal ecologies.</title>
        <authorList>
            <person name="Chang Y."/>
            <person name="Wang Y."/>
            <person name="Mondo S."/>
            <person name="Ahrendt S."/>
            <person name="Andreopoulos W."/>
            <person name="Barry K."/>
            <person name="Beard J."/>
            <person name="Benny G.L."/>
            <person name="Blankenship S."/>
            <person name="Bonito G."/>
            <person name="Cuomo C."/>
            <person name="Desiro A."/>
            <person name="Gervers K.A."/>
            <person name="Hundley H."/>
            <person name="Kuo A."/>
            <person name="LaButti K."/>
            <person name="Lang B.F."/>
            <person name="Lipzen A."/>
            <person name="O'Donnell K."/>
            <person name="Pangilinan J."/>
            <person name="Reynolds N."/>
            <person name="Sandor L."/>
            <person name="Smith M.E."/>
            <person name="Tsang A."/>
            <person name="Grigoriev I.V."/>
            <person name="Stajich J.E."/>
            <person name="Spatafora J.W."/>
        </authorList>
    </citation>
    <scope>NUCLEOTIDE SEQUENCE</scope>
    <source>
        <strain evidence="2">RSA 2281</strain>
    </source>
</reference>
<protein>
    <submittedName>
        <fullName evidence="2">Uncharacterized protein</fullName>
    </submittedName>
</protein>
<dbReference type="EMBL" id="JAIXMP010000023">
    <property type="protein sequence ID" value="KAI9255047.1"/>
    <property type="molecule type" value="Genomic_DNA"/>
</dbReference>